<reference evidence="2" key="1">
    <citation type="submission" date="2016-10" db="EMBL/GenBank/DDBJ databases">
        <authorList>
            <person name="Varghese N."/>
            <person name="Submissions S."/>
        </authorList>
    </citation>
    <scope>NUCLEOTIDE SEQUENCE [LARGE SCALE GENOMIC DNA]</scope>
    <source>
        <strain evidence="2">DSM 25811 / CCM 8410 / LMG 26954 / E90</strain>
    </source>
</reference>
<name>A0A1G6IT71_NIADE</name>
<evidence type="ECO:0000313" key="1">
    <source>
        <dbReference type="EMBL" id="SDC09707.1"/>
    </source>
</evidence>
<keyword evidence="2" id="KW-1185">Reference proteome</keyword>
<dbReference type="Proteomes" id="UP000198757">
    <property type="component" value="Unassembled WGS sequence"/>
</dbReference>
<dbReference type="AlphaFoldDB" id="A0A1G6IT71"/>
<accession>A0A1G6IT71</accession>
<gene>
    <name evidence="1" type="ORF">SAMN04487894_101321</name>
</gene>
<proteinExistence type="predicted"/>
<dbReference type="STRING" id="1285928.SAMN04487894_101321"/>
<sequence>MLPRSGSKQCLPAQKYLMPRGISTTFEKRHFLQRVPYKARWPNPSRARVYSLTGPINFLFRYAIQTGTRNGDVQLLILKQCKKTTIRN</sequence>
<organism evidence="1 2">
    <name type="scientific">Niabella drilacis (strain DSM 25811 / CCM 8410 / CCUG 62505 / LMG 26954 / E90)</name>
    <dbReference type="NCBI Taxonomy" id="1285928"/>
    <lineage>
        <taxon>Bacteria</taxon>
        <taxon>Pseudomonadati</taxon>
        <taxon>Bacteroidota</taxon>
        <taxon>Chitinophagia</taxon>
        <taxon>Chitinophagales</taxon>
        <taxon>Chitinophagaceae</taxon>
        <taxon>Niabella</taxon>
    </lineage>
</organism>
<evidence type="ECO:0000313" key="2">
    <source>
        <dbReference type="Proteomes" id="UP000198757"/>
    </source>
</evidence>
<protein>
    <submittedName>
        <fullName evidence="1">Uncharacterized protein</fullName>
    </submittedName>
</protein>
<dbReference type="EMBL" id="FMZO01000001">
    <property type="protein sequence ID" value="SDC09707.1"/>
    <property type="molecule type" value="Genomic_DNA"/>
</dbReference>